<protein>
    <submittedName>
        <fullName evidence="2">3-oxoacyl-[acyl-carrier protein] reductase</fullName>
    </submittedName>
</protein>
<feature type="compositionally biased region" description="Gly residues" evidence="1">
    <location>
        <begin position="208"/>
        <end position="219"/>
    </location>
</feature>
<feature type="non-terminal residue" evidence="2">
    <location>
        <position position="1"/>
    </location>
</feature>
<dbReference type="EMBL" id="CADCUS010000265">
    <property type="protein sequence ID" value="CAA9407047.1"/>
    <property type="molecule type" value="Genomic_DNA"/>
</dbReference>
<feature type="region of interest" description="Disordered" evidence="1">
    <location>
        <begin position="1"/>
        <end position="280"/>
    </location>
</feature>
<feature type="compositionally biased region" description="Basic residues" evidence="1">
    <location>
        <begin position="28"/>
        <end position="45"/>
    </location>
</feature>
<feature type="compositionally biased region" description="Basic residues" evidence="1">
    <location>
        <begin position="187"/>
        <end position="198"/>
    </location>
</feature>
<feature type="compositionally biased region" description="Basic and acidic residues" evidence="1">
    <location>
        <begin position="142"/>
        <end position="180"/>
    </location>
</feature>
<name>A0A6J4P858_9PSEU</name>
<feature type="non-terminal residue" evidence="2">
    <location>
        <position position="280"/>
    </location>
</feature>
<sequence length="280" mass="30742">ERSAARARGQDRPDHRSGEGPGLQPRQGVRRGGRRHRRPRHHRPDPRHLPAGDGGDAGADGHGDRGDGPAVPAPALRHPRRRPGRGCGGQGAGLLRRPDRRAGQQRRRRRAGLHPGHARPRPGRGDRHDRQGPHARGQARRAGHDRPAQREDHQHLVGRDRLRARDAVALRGGQARDRGADLGLGVRARRARHQRQRGRPGDDPPGWGPGLGHGPGAGRGGRHDAGGGVRDVLRGRQHARGQVAHRDAPHHRRGALPGLRQRRPDHRSRAARRRRAGREV</sequence>
<feature type="compositionally biased region" description="Basic residues" evidence="1">
    <location>
        <begin position="248"/>
        <end position="280"/>
    </location>
</feature>
<gene>
    <name evidence="2" type="ORF">AVDCRST_MAG66-1816</name>
</gene>
<organism evidence="2">
    <name type="scientific">uncultured Pseudonocardia sp</name>
    <dbReference type="NCBI Taxonomy" id="211455"/>
    <lineage>
        <taxon>Bacteria</taxon>
        <taxon>Bacillati</taxon>
        <taxon>Actinomycetota</taxon>
        <taxon>Actinomycetes</taxon>
        <taxon>Pseudonocardiales</taxon>
        <taxon>Pseudonocardiaceae</taxon>
        <taxon>Pseudonocardia</taxon>
        <taxon>environmental samples</taxon>
    </lineage>
</organism>
<dbReference type="AlphaFoldDB" id="A0A6J4P858"/>
<feature type="compositionally biased region" description="Basic and acidic residues" evidence="1">
    <location>
        <begin position="123"/>
        <end position="132"/>
    </location>
</feature>
<proteinExistence type="predicted"/>
<feature type="compositionally biased region" description="Basic residues" evidence="1">
    <location>
        <begin position="103"/>
        <end position="122"/>
    </location>
</feature>
<accession>A0A6J4P858</accession>
<feature type="compositionally biased region" description="Basic and acidic residues" evidence="1">
    <location>
        <begin position="1"/>
        <end position="18"/>
    </location>
</feature>
<reference evidence="2" key="1">
    <citation type="submission" date="2020-02" db="EMBL/GenBank/DDBJ databases">
        <authorList>
            <person name="Meier V. D."/>
        </authorList>
    </citation>
    <scope>NUCLEOTIDE SEQUENCE</scope>
    <source>
        <strain evidence="2">AVDCRST_MAG66</strain>
    </source>
</reference>
<evidence type="ECO:0000313" key="2">
    <source>
        <dbReference type="EMBL" id="CAA9407047.1"/>
    </source>
</evidence>
<evidence type="ECO:0000256" key="1">
    <source>
        <dbReference type="SAM" id="MobiDB-lite"/>
    </source>
</evidence>